<name>A0A0M8MU70_ESCWE</name>
<sequence length="434" mass="48600">MRPQGTDFAASAKARESVMSLGSIAHLQYYFARTGILDGKGGQLMRKKQPQAVLDISVLEGNGTTTSGGGSDADSSYASLDSSPDLVSKAFGANELARSPVDMQDDEDDGFEDGFIYDPDMLPPTVSTYNHKTHVIHKPPTVPELQADLEASLRIVQRDLEEVQSRKTGTFEEPPEAPQYTNMPGANTQSWYELQGMRILDVVTLAIRAAKLYYSAHELPDRLDSIKPEKQVRADLLGVMEVLKQMATRNFKGGLKDEEIKILVGWVDGVFDILKRDAEIEAAEQAERRGWSWLAGDWTGRELERERQFLMSMDPEAGPLPEWTRASENDAPTPFLETLQNGLRLVRLHNAAVKKSRRRFGAIPTFHVDTQKPYRCADNLRYWAKAAELRFEVVLSIDALGIVYNSGPKAWLDFETAILEWCRHVREELTSGLL</sequence>
<keyword evidence="3" id="KW-1185">Reference proteome</keyword>
<evidence type="ECO:0000313" key="3">
    <source>
        <dbReference type="Proteomes" id="UP000053831"/>
    </source>
</evidence>
<dbReference type="AlphaFoldDB" id="A0A0M8MU70"/>
<evidence type="ECO:0000256" key="1">
    <source>
        <dbReference type="SAM" id="MobiDB-lite"/>
    </source>
</evidence>
<organism evidence="2 3">
    <name type="scientific">Escovopsis weberi</name>
    <dbReference type="NCBI Taxonomy" id="150374"/>
    <lineage>
        <taxon>Eukaryota</taxon>
        <taxon>Fungi</taxon>
        <taxon>Dikarya</taxon>
        <taxon>Ascomycota</taxon>
        <taxon>Pezizomycotina</taxon>
        <taxon>Sordariomycetes</taxon>
        <taxon>Hypocreomycetidae</taxon>
        <taxon>Hypocreales</taxon>
        <taxon>Hypocreaceae</taxon>
        <taxon>Escovopsis</taxon>
    </lineage>
</organism>
<dbReference type="OrthoDB" id="2534759at2759"/>
<reference evidence="2 3" key="1">
    <citation type="submission" date="2015-07" db="EMBL/GenBank/DDBJ databases">
        <title>The genome of the fungus Escovopsis weberi, a specialized disease agent of ant agriculture.</title>
        <authorList>
            <person name="de Man T.J."/>
            <person name="Stajich J.E."/>
            <person name="Kubicek C.P."/>
            <person name="Chenthamara K."/>
            <person name="Atanasova L."/>
            <person name="Druzhinina I.S."/>
            <person name="Birnbaum S."/>
            <person name="Barribeau S.M."/>
            <person name="Teiling C."/>
            <person name="Suen G."/>
            <person name="Currie C."/>
            <person name="Gerardo N.M."/>
        </authorList>
    </citation>
    <scope>NUCLEOTIDE SEQUENCE [LARGE SCALE GENOMIC DNA]</scope>
</reference>
<dbReference type="STRING" id="150374.A0A0M8MU70"/>
<proteinExistence type="predicted"/>
<dbReference type="PANTHER" id="PTHR38702:SF1">
    <property type="entry name" value="CALPONIN-HOMOLOGY (CH) DOMAIN-CONTAINING PROTEIN"/>
    <property type="match status" value="1"/>
</dbReference>
<dbReference type="PANTHER" id="PTHR38702">
    <property type="entry name" value="CALPONIN-HOMOLOGY (CH) DOMAIN-CONTAINING PROTEIN"/>
    <property type="match status" value="1"/>
</dbReference>
<evidence type="ECO:0000313" key="2">
    <source>
        <dbReference type="EMBL" id="KOS16867.1"/>
    </source>
</evidence>
<protein>
    <submittedName>
        <fullName evidence="2">Uncharacterized protein</fullName>
    </submittedName>
</protein>
<accession>A0A0M8MU70</accession>
<comment type="caution">
    <text evidence="2">The sequence shown here is derived from an EMBL/GenBank/DDBJ whole genome shotgun (WGS) entry which is preliminary data.</text>
</comment>
<dbReference type="Proteomes" id="UP000053831">
    <property type="component" value="Unassembled WGS sequence"/>
</dbReference>
<gene>
    <name evidence="2" type="ORF">ESCO_004670</name>
</gene>
<feature type="region of interest" description="Disordered" evidence="1">
    <location>
        <begin position="164"/>
        <end position="183"/>
    </location>
</feature>
<dbReference type="EMBL" id="LGSR01000029">
    <property type="protein sequence ID" value="KOS16867.1"/>
    <property type="molecule type" value="Genomic_DNA"/>
</dbReference>